<accession>A0A4U7AWV4</accession>
<proteinExistence type="inferred from homology"/>
<gene>
    <name evidence="7" type="primary">COQ4</name>
    <name evidence="8" type="ORF">C1H76_4787</name>
</gene>
<dbReference type="InterPro" id="IPR027540">
    <property type="entry name" value="Coq4_euk"/>
</dbReference>
<feature type="binding site" evidence="7">
    <location>
        <position position="170"/>
    </location>
    <ligand>
        <name>Zn(2+)</name>
        <dbReference type="ChEBI" id="CHEBI:29105"/>
    </ligand>
</feature>
<comment type="pathway">
    <text evidence="7">Cofactor biosynthesis; ubiquinone biosynthesis.</text>
</comment>
<comment type="subcellular location">
    <subcellularLocation>
        <location evidence="7">Mitochondrion inner membrane</location>
        <topology evidence="7">Peripheral membrane protein</topology>
        <orientation evidence="7">Matrix side</orientation>
    </subcellularLocation>
</comment>
<feature type="binding site" evidence="7">
    <location>
        <position position="182"/>
    </location>
    <ligand>
        <name>Zn(2+)</name>
        <dbReference type="ChEBI" id="CHEBI:29105"/>
    </ligand>
</feature>
<evidence type="ECO:0000256" key="1">
    <source>
        <dbReference type="ARBA" id="ARBA00022688"/>
    </source>
</evidence>
<keyword evidence="5 7" id="KW-0456">Lyase</keyword>
<reference evidence="8 9" key="1">
    <citation type="submission" date="2018-02" db="EMBL/GenBank/DDBJ databases">
        <title>Draft genome sequences of Elsinoe sp., causing black scab on jojoba.</title>
        <authorList>
            <person name="Stodart B."/>
            <person name="Jeffress S."/>
            <person name="Ash G."/>
            <person name="Arun Chinnappa K."/>
        </authorList>
    </citation>
    <scope>NUCLEOTIDE SEQUENCE [LARGE SCALE GENOMIC DNA]</scope>
    <source>
        <strain evidence="8 9">Hillstone_2</strain>
    </source>
</reference>
<dbReference type="AlphaFoldDB" id="A0A4U7AWV4"/>
<dbReference type="GO" id="GO:0120539">
    <property type="term" value="F:4-hydroxy-3-methoxy-5-polyprenylbenzoate decarboxylase activity"/>
    <property type="evidence" value="ECO:0007669"/>
    <property type="project" value="UniProtKB-EC"/>
</dbReference>
<comment type="subunit">
    <text evidence="7">Component of a multi-subunit COQ enzyme complex, composed of at least COQ3, COQ4, COQ5, COQ6, COQ7 and COQ9.</text>
</comment>
<dbReference type="Proteomes" id="UP000308133">
    <property type="component" value="Unassembled WGS sequence"/>
</dbReference>
<dbReference type="Pfam" id="PF05019">
    <property type="entry name" value="Coq4"/>
    <property type="match status" value="1"/>
</dbReference>
<comment type="function">
    <text evidence="7">Lyase that catalyzes the C1-decarboxylation of 4-hydroxy-3-methoxy-5-(all-trans-polyprenyl)benzoic acid into 2-methoxy-6-(all-trans-polyprenyl)phenol during ubiquinone biosynthesis.</text>
</comment>
<dbReference type="GO" id="GO:0008270">
    <property type="term" value="F:zinc ion binding"/>
    <property type="evidence" value="ECO:0007669"/>
    <property type="project" value="UniProtKB-UniRule"/>
</dbReference>
<evidence type="ECO:0000256" key="4">
    <source>
        <dbReference type="ARBA" id="ARBA00023136"/>
    </source>
</evidence>
<keyword evidence="4 7" id="KW-0472">Membrane</keyword>
<dbReference type="PANTHER" id="PTHR12922">
    <property type="entry name" value="UBIQUINONE BIOSYNTHESIS PROTEIN"/>
    <property type="match status" value="1"/>
</dbReference>
<protein>
    <recommendedName>
        <fullName evidence="6">4-hydroxy-3-methoxy-5-polyprenylbenzoate decarboxylase</fullName>
    </recommendedName>
</protein>
<feature type="binding site" evidence="7">
    <location>
        <position position="166"/>
    </location>
    <ligand>
        <name>Zn(2+)</name>
        <dbReference type="ChEBI" id="CHEBI:29105"/>
    </ligand>
</feature>
<sequence length="286" mass="32236">MMLGLKASTATLAASQRLLALPPGIRYQAFSVLNRPPPNYPGHVPLTFLERTGLAVGSAVASMVDHYRHDMIAALGEATAQPYFISRLRKAMLSNPTGRQILRDRPRMTSKSLDIPYLRTLSVGTVGHAYVDWLDREGVSPDTRDSVRYIDDAEEAYVMQRYRESHDFFHALTGLPIIAEGEIALKAFEFANTVLPMTGLSVAAIAKLKPEERTRFFQVYGPWAVRNGLGAEEVINVYWEKEMETPVDELRKRLGVEQPPDLRAWRKRVRKEKQKKLEEAKKSGAL</sequence>
<comment type="caution">
    <text evidence="8">The sequence shown here is derived from an EMBL/GenBank/DDBJ whole genome shotgun (WGS) entry which is preliminary data.</text>
</comment>
<feature type="binding site" evidence="7">
    <location>
        <position position="167"/>
    </location>
    <ligand>
        <name>Zn(2+)</name>
        <dbReference type="ChEBI" id="CHEBI:29105"/>
    </ligand>
</feature>
<evidence type="ECO:0000313" key="9">
    <source>
        <dbReference type="Proteomes" id="UP000308133"/>
    </source>
</evidence>
<name>A0A4U7AWV4_9PEZI</name>
<keyword evidence="2 7" id="KW-0999">Mitochondrion inner membrane</keyword>
<evidence type="ECO:0000313" key="8">
    <source>
        <dbReference type="EMBL" id="TKX23048.1"/>
    </source>
</evidence>
<dbReference type="GO" id="GO:0031314">
    <property type="term" value="C:extrinsic component of mitochondrial inner membrane"/>
    <property type="evidence" value="ECO:0007669"/>
    <property type="project" value="UniProtKB-UniRule"/>
</dbReference>
<keyword evidence="3 7" id="KW-0496">Mitochondrion</keyword>
<evidence type="ECO:0000256" key="3">
    <source>
        <dbReference type="ARBA" id="ARBA00023128"/>
    </source>
</evidence>
<evidence type="ECO:0000256" key="5">
    <source>
        <dbReference type="ARBA" id="ARBA00023239"/>
    </source>
</evidence>
<comment type="cofactor">
    <cofactor evidence="7">
        <name>Zn(2+)</name>
        <dbReference type="ChEBI" id="CHEBI:29105"/>
    </cofactor>
</comment>
<evidence type="ECO:0000256" key="7">
    <source>
        <dbReference type="HAMAP-Rule" id="MF_03111"/>
    </source>
</evidence>
<evidence type="ECO:0000256" key="6">
    <source>
        <dbReference type="ARBA" id="ARBA00081568"/>
    </source>
</evidence>
<dbReference type="EMBL" id="PTQR01000059">
    <property type="protein sequence ID" value="TKX23048.1"/>
    <property type="molecule type" value="Genomic_DNA"/>
</dbReference>
<dbReference type="InterPro" id="IPR007715">
    <property type="entry name" value="Coq4"/>
</dbReference>
<comment type="similarity">
    <text evidence="7">Belongs to the COQ4 family.</text>
</comment>
<dbReference type="UniPathway" id="UPA00232"/>
<organism evidence="8 9">
    <name type="scientific">Elsinoe australis</name>
    <dbReference type="NCBI Taxonomy" id="40998"/>
    <lineage>
        <taxon>Eukaryota</taxon>
        <taxon>Fungi</taxon>
        <taxon>Dikarya</taxon>
        <taxon>Ascomycota</taxon>
        <taxon>Pezizomycotina</taxon>
        <taxon>Dothideomycetes</taxon>
        <taxon>Dothideomycetidae</taxon>
        <taxon>Myriangiales</taxon>
        <taxon>Elsinoaceae</taxon>
        <taxon>Elsinoe</taxon>
    </lineage>
</organism>
<keyword evidence="7" id="KW-0862">Zinc</keyword>
<dbReference type="PANTHER" id="PTHR12922:SF7">
    <property type="entry name" value="UBIQUINONE BIOSYNTHESIS PROTEIN COQ4 HOMOLOG, MITOCHONDRIAL"/>
    <property type="match status" value="1"/>
</dbReference>
<dbReference type="HAMAP" id="MF_03111">
    <property type="entry name" value="Coq4"/>
    <property type="match status" value="1"/>
</dbReference>
<keyword evidence="7" id="KW-0479">Metal-binding</keyword>
<comment type="catalytic activity">
    <reaction evidence="7">
        <text>a 4-hydroxy-3-methoxy-5-(all-trans-polyprenyl)benzoate + H(+) = a 2-methoxy-6-(all-trans-polyprenyl)phenol + CO2</text>
        <dbReference type="Rhea" id="RHEA:81179"/>
        <dbReference type="Rhea" id="RHEA-COMP:9551"/>
        <dbReference type="Rhea" id="RHEA-COMP:10931"/>
        <dbReference type="ChEBI" id="CHEBI:15378"/>
        <dbReference type="ChEBI" id="CHEBI:16526"/>
        <dbReference type="ChEBI" id="CHEBI:62731"/>
        <dbReference type="ChEBI" id="CHEBI:84443"/>
        <dbReference type="EC" id="4.1.1.130"/>
    </reaction>
</comment>
<evidence type="ECO:0000256" key="2">
    <source>
        <dbReference type="ARBA" id="ARBA00022792"/>
    </source>
</evidence>
<keyword evidence="1 7" id="KW-0831">Ubiquinone biosynthesis</keyword>